<organism evidence="5 6">
    <name type="scientific">Megasphaera hexanoica</name>
    <dbReference type="NCBI Taxonomy" id="1675036"/>
    <lineage>
        <taxon>Bacteria</taxon>
        <taxon>Bacillati</taxon>
        <taxon>Bacillota</taxon>
        <taxon>Negativicutes</taxon>
        <taxon>Veillonellales</taxon>
        <taxon>Veillonellaceae</taxon>
        <taxon>Megasphaera</taxon>
    </lineage>
</organism>
<dbReference type="Gene3D" id="1.10.10.10">
    <property type="entry name" value="Winged helix-like DNA-binding domain superfamily/Winged helix DNA-binding domain"/>
    <property type="match status" value="1"/>
</dbReference>
<name>A0A848C0P0_9FIRM</name>
<evidence type="ECO:0000259" key="4">
    <source>
        <dbReference type="PROSITE" id="PS50995"/>
    </source>
</evidence>
<dbReference type="RefSeq" id="WP_059076597.1">
    <property type="nucleotide sequence ID" value="NZ_JABAFG010000023.1"/>
</dbReference>
<evidence type="ECO:0000313" key="6">
    <source>
        <dbReference type="Proteomes" id="UP000591071"/>
    </source>
</evidence>
<protein>
    <submittedName>
        <fullName evidence="5">Winged helix-turn-helix transcriptional regulator</fullName>
    </submittedName>
</protein>
<dbReference type="PANTHER" id="PTHR42756:SF1">
    <property type="entry name" value="TRANSCRIPTIONAL REPRESSOR OF EMRAB OPERON"/>
    <property type="match status" value="1"/>
</dbReference>
<evidence type="ECO:0000256" key="3">
    <source>
        <dbReference type="ARBA" id="ARBA00023163"/>
    </source>
</evidence>
<evidence type="ECO:0000256" key="1">
    <source>
        <dbReference type="ARBA" id="ARBA00023015"/>
    </source>
</evidence>
<proteinExistence type="predicted"/>
<comment type="caution">
    <text evidence="5">The sequence shown here is derived from an EMBL/GenBank/DDBJ whole genome shotgun (WGS) entry which is preliminary data.</text>
</comment>
<dbReference type="GO" id="GO:0003700">
    <property type="term" value="F:DNA-binding transcription factor activity"/>
    <property type="evidence" value="ECO:0007669"/>
    <property type="project" value="InterPro"/>
</dbReference>
<feature type="domain" description="HTH marR-type" evidence="4">
    <location>
        <begin position="4"/>
        <end position="142"/>
    </location>
</feature>
<sequence length="145" mass="16776">MPHHTTEMRQLILAFNRIDNVYYQFARNSSIGENKLILLYALNDGQGHSQKEISENWLLPRTTVNSIIKDLERDELITQAAIPGKRREKKIWLTDKGIAYANEALKVMYQCESGALDAVLQVYPSFVNSMKCFSRELEQRLKDMP</sequence>
<evidence type="ECO:0000256" key="2">
    <source>
        <dbReference type="ARBA" id="ARBA00023125"/>
    </source>
</evidence>
<dbReference type="SMART" id="SM00347">
    <property type="entry name" value="HTH_MARR"/>
    <property type="match status" value="1"/>
</dbReference>
<keyword evidence="3" id="KW-0804">Transcription</keyword>
<accession>A0A848C0P0</accession>
<dbReference type="PANTHER" id="PTHR42756">
    <property type="entry name" value="TRANSCRIPTIONAL REGULATOR, MARR"/>
    <property type="match status" value="1"/>
</dbReference>
<dbReference type="Pfam" id="PF12802">
    <property type="entry name" value="MarR_2"/>
    <property type="match status" value="1"/>
</dbReference>
<keyword evidence="2" id="KW-0238">DNA-binding</keyword>
<keyword evidence="1" id="KW-0805">Transcription regulation</keyword>
<dbReference type="SUPFAM" id="SSF46785">
    <property type="entry name" value="Winged helix' DNA-binding domain"/>
    <property type="match status" value="1"/>
</dbReference>
<dbReference type="AlphaFoldDB" id="A0A848C0P0"/>
<dbReference type="EMBL" id="JABAFG010000023">
    <property type="protein sequence ID" value="NME29166.1"/>
    <property type="molecule type" value="Genomic_DNA"/>
</dbReference>
<dbReference type="GO" id="GO:0003677">
    <property type="term" value="F:DNA binding"/>
    <property type="evidence" value="ECO:0007669"/>
    <property type="project" value="UniProtKB-KW"/>
</dbReference>
<dbReference type="Proteomes" id="UP000591071">
    <property type="component" value="Unassembled WGS sequence"/>
</dbReference>
<reference evidence="5 6" key="1">
    <citation type="submission" date="2020-04" db="EMBL/GenBank/DDBJ databases">
        <authorList>
            <person name="Hitch T.C.A."/>
            <person name="Wylensek D."/>
            <person name="Clavel T."/>
        </authorList>
    </citation>
    <scope>NUCLEOTIDE SEQUENCE [LARGE SCALE GENOMIC DNA]</scope>
    <source>
        <strain evidence="5 6">Oil-RF-744-FAT-WT-6-1</strain>
    </source>
</reference>
<evidence type="ECO:0000313" key="5">
    <source>
        <dbReference type="EMBL" id="NME29166.1"/>
    </source>
</evidence>
<dbReference type="InterPro" id="IPR000835">
    <property type="entry name" value="HTH_MarR-typ"/>
</dbReference>
<dbReference type="InterPro" id="IPR036390">
    <property type="entry name" value="WH_DNA-bd_sf"/>
</dbReference>
<dbReference type="InterPro" id="IPR036388">
    <property type="entry name" value="WH-like_DNA-bd_sf"/>
</dbReference>
<dbReference type="PROSITE" id="PS50995">
    <property type="entry name" value="HTH_MARR_2"/>
    <property type="match status" value="1"/>
</dbReference>
<gene>
    <name evidence="5" type="ORF">HF872_11165</name>
</gene>